<evidence type="ECO:0000256" key="3">
    <source>
        <dbReference type="ARBA" id="ARBA00022741"/>
    </source>
</evidence>
<dbReference type="Pfam" id="PF00005">
    <property type="entry name" value="ABC_tran"/>
    <property type="match status" value="1"/>
</dbReference>
<organism evidence="7 8">
    <name type="scientific">Luethyella okanaganae</name>
    <dbReference type="NCBI Taxonomy" id="69372"/>
    <lineage>
        <taxon>Bacteria</taxon>
        <taxon>Bacillati</taxon>
        <taxon>Actinomycetota</taxon>
        <taxon>Actinomycetes</taxon>
        <taxon>Micrococcales</taxon>
        <taxon>Microbacteriaceae</taxon>
        <taxon>Luethyella</taxon>
    </lineage>
</organism>
<dbReference type="PANTHER" id="PTHR42711">
    <property type="entry name" value="ABC TRANSPORTER ATP-BINDING PROTEIN"/>
    <property type="match status" value="1"/>
</dbReference>
<dbReference type="SUPFAM" id="SSF52540">
    <property type="entry name" value="P-loop containing nucleoside triphosphate hydrolases"/>
    <property type="match status" value="1"/>
</dbReference>
<keyword evidence="5" id="KW-0046">Antibiotic resistance</keyword>
<feature type="domain" description="ABC transporter" evidence="6">
    <location>
        <begin position="37"/>
        <end position="121"/>
    </location>
</feature>
<dbReference type="PANTHER" id="PTHR42711:SF16">
    <property type="entry name" value="ABC TRANSPORTER ATP-BINDING PROTEIN"/>
    <property type="match status" value="1"/>
</dbReference>
<dbReference type="EMBL" id="JBHSTP010000003">
    <property type="protein sequence ID" value="MFC6357066.1"/>
    <property type="molecule type" value="Genomic_DNA"/>
</dbReference>
<proteinExistence type="predicted"/>
<comment type="caution">
    <text evidence="7">The sequence shown here is derived from an EMBL/GenBank/DDBJ whole genome shotgun (WGS) entry which is preliminary data.</text>
</comment>
<keyword evidence="3" id="KW-0547">Nucleotide-binding</keyword>
<evidence type="ECO:0000256" key="5">
    <source>
        <dbReference type="ARBA" id="ARBA00023251"/>
    </source>
</evidence>
<keyword evidence="8" id="KW-1185">Reference proteome</keyword>
<comment type="subcellular location">
    <subcellularLocation>
        <location evidence="1">Cell membrane</location>
        <topology evidence="1">Peripheral membrane protein</topology>
    </subcellularLocation>
</comment>
<dbReference type="GO" id="GO:0005524">
    <property type="term" value="F:ATP binding"/>
    <property type="evidence" value="ECO:0007669"/>
    <property type="project" value="UniProtKB-KW"/>
</dbReference>
<evidence type="ECO:0000256" key="4">
    <source>
        <dbReference type="ARBA" id="ARBA00022840"/>
    </source>
</evidence>
<gene>
    <name evidence="7" type="ORF">ACFQB0_13220</name>
</gene>
<dbReference type="InterPro" id="IPR027417">
    <property type="entry name" value="P-loop_NTPase"/>
</dbReference>
<reference evidence="8" key="1">
    <citation type="journal article" date="2019" name="Int. J. Syst. Evol. Microbiol.">
        <title>The Global Catalogue of Microorganisms (GCM) 10K type strain sequencing project: providing services to taxonomists for standard genome sequencing and annotation.</title>
        <authorList>
            <consortium name="The Broad Institute Genomics Platform"/>
            <consortium name="The Broad Institute Genome Sequencing Center for Infectious Disease"/>
            <person name="Wu L."/>
            <person name="Ma J."/>
        </authorList>
    </citation>
    <scope>NUCLEOTIDE SEQUENCE [LARGE SCALE GENOMIC DNA]</scope>
    <source>
        <strain evidence="8">CCUG 43304</strain>
    </source>
</reference>
<evidence type="ECO:0000259" key="6">
    <source>
        <dbReference type="Pfam" id="PF00005"/>
    </source>
</evidence>
<dbReference type="RefSeq" id="WP_386732455.1">
    <property type="nucleotide sequence ID" value="NZ_JBHSTP010000003.1"/>
</dbReference>
<dbReference type="Gene3D" id="3.40.50.300">
    <property type="entry name" value="P-loop containing nucleotide triphosphate hydrolases"/>
    <property type="match status" value="1"/>
</dbReference>
<evidence type="ECO:0000313" key="7">
    <source>
        <dbReference type="EMBL" id="MFC6357066.1"/>
    </source>
</evidence>
<protein>
    <submittedName>
        <fullName evidence="7">ATP-binding cassette domain-containing protein</fullName>
    </submittedName>
</protein>
<accession>A0ABW1VG35</accession>
<sequence length="133" mass="13937">MTSCLHNTPPGSTATADSPALAAVGLRCSYGGFEAVKGLDLSIGQGEFFALLGTNGAGKTTTMETLEGHRPATAGTVRVLGLDPCRQRRALRPRLGMMLQESGFAGELTVQETVMLWLRLSSSEQASPGRDGL</sequence>
<keyword evidence="4 7" id="KW-0067">ATP-binding</keyword>
<evidence type="ECO:0000256" key="2">
    <source>
        <dbReference type="ARBA" id="ARBA00022448"/>
    </source>
</evidence>
<evidence type="ECO:0000256" key="1">
    <source>
        <dbReference type="ARBA" id="ARBA00004202"/>
    </source>
</evidence>
<evidence type="ECO:0000313" key="8">
    <source>
        <dbReference type="Proteomes" id="UP001596306"/>
    </source>
</evidence>
<dbReference type="InterPro" id="IPR003439">
    <property type="entry name" value="ABC_transporter-like_ATP-bd"/>
</dbReference>
<dbReference type="Proteomes" id="UP001596306">
    <property type="component" value="Unassembled WGS sequence"/>
</dbReference>
<keyword evidence="2" id="KW-0813">Transport</keyword>
<dbReference type="InterPro" id="IPR050763">
    <property type="entry name" value="ABC_transporter_ATP-binding"/>
</dbReference>
<name>A0ABW1VG35_9MICO</name>